<dbReference type="InterPro" id="IPR051678">
    <property type="entry name" value="AGP_Transferase"/>
</dbReference>
<dbReference type="SUPFAM" id="SSF56112">
    <property type="entry name" value="Protein kinase-like (PK-like)"/>
    <property type="match status" value="1"/>
</dbReference>
<gene>
    <name evidence="2" type="ORF">KSZ_35410</name>
</gene>
<dbReference type="RefSeq" id="WP_201363181.1">
    <property type="nucleotide sequence ID" value="NZ_BNJJ01000009.1"/>
</dbReference>
<organism evidence="2 3">
    <name type="scientific">Dictyobacter formicarum</name>
    <dbReference type="NCBI Taxonomy" id="2778368"/>
    <lineage>
        <taxon>Bacteria</taxon>
        <taxon>Bacillati</taxon>
        <taxon>Chloroflexota</taxon>
        <taxon>Ktedonobacteria</taxon>
        <taxon>Ktedonobacterales</taxon>
        <taxon>Dictyobacteraceae</taxon>
        <taxon>Dictyobacter</taxon>
    </lineage>
</organism>
<comment type="caution">
    <text evidence="2">The sequence shown here is derived from an EMBL/GenBank/DDBJ whole genome shotgun (WGS) entry which is preliminary data.</text>
</comment>
<keyword evidence="3" id="KW-1185">Reference proteome</keyword>
<dbReference type="Pfam" id="PF01636">
    <property type="entry name" value="APH"/>
    <property type="match status" value="1"/>
</dbReference>
<evidence type="ECO:0000259" key="1">
    <source>
        <dbReference type="Pfam" id="PF01636"/>
    </source>
</evidence>
<evidence type="ECO:0000313" key="2">
    <source>
        <dbReference type="EMBL" id="GHO85535.1"/>
    </source>
</evidence>
<feature type="domain" description="Aminoglycoside phosphotransferase" evidence="1">
    <location>
        <begin position="23"/>
        <end position="252"/>
    </location>
</feature>
<proteinExistence type="predicted"/>
<evidence type="ECO:0000313" key="3">
    <source>
        <dbReference type="Proteomes" id="UP000635565"/>
    </source>
</evidence>
<name>A0ABQ3VH80_9CHLR</name>
<dbReference type="Proteomes" id="UP000635565">
    <property type="component" value="Unassembled WGS sequence"/>
</dbReference>
<dbReference type="InterPro" id="IPR002575">
    <property type="entry name" value="Aminoglycoside_PTrfase"/>
</dbReference>
<dbReference type="PANTHER" id="PTHR21310:SF15">
    <property type="entry name" value="AMINOGLYCOSIDE PHOSPHOTRANSFERASE DOMAIN-CONTAINING PROTEIN"/>
    <property type="match status" value="1"/>
</dbReference>
<protein>
    <recommendedName>
        <fullName evidence="1">Aminoglycoside phosphotransferase domain-containing protein</fullName>
    </recommendedName>
</protein>
<reference evidence="2 3" key="1">
    <citation type="journal article" date="2021" name="Int. J. Syst. Evol. Microbiol.">
        <title>Reticulibacter mediterranei gen. nov., sp. nov., within the new family Reticulibacteraceae fam. nov., and Ktedonospora formicarum gen. nov., sp. nov., Ktedonobacter robiniae sp. nov., Dictyobacter formicarum sp. nov. and Dictyobacter arantiisoli sp. nov., belonging to the class Ktedonobacteria.</title>
        <authorList>
            <person name="Yabe S."/>
            <person name="Zheng Y."/>
            <person name="Wang C.M."/>
            <person name="Sakai Y."/>
            <person name="Abe K."/>
            <person name="Yokota A."/>
            <person name="Donadio S."/>
            <person name="Cavaletti L."/>
            <person name="Monciardini P."/>
        </authorList>
    </citation>
    <scope>NUCLEOTIDE SEQUENCE [LARGE SCALE GENOMIC DNA]</scope>
    <source>
        <strain evidence="2 3">SOSP1-9</strain>
    </source>
</reference>
<accession>A0ABQ3VH80</accession>
<dbReference type="PANTHER" id="PTHR21310">
    <property type="entry name" value="AMINOGLYCOSIDE PHOSPHOTRANSFERASE-RELATED-RELATED"/>
    <property type="match status" value="1"/>
</dbReference>
<dbReference type="EMBL" id="BNJJ01000009">
    <property type="protein sequence ID" value="GHO85535.1"/>
    <property type="molecule type" value="Genomic_DNA"/>
</dbReference>
<dbReference type="InterPro" id="IPR011009">
    <property type="entry name" value="Kinase-like_dom_sf"/>
</dbReference>
<sequence>MDFQSLFECPIIEQTRLDPGYSGHMNDVWRITTRDTTCVLRVLRPEKLSGPFWAGCSALFGIDPTNIFDLEHINAMLNPLSSLSIPQIISKGILDGRAYVMVECMAGSPLKHFGTLLEVALERLGQQLAHIHTLRFPYYGHPTGRQQGPLPIFHQHLVQTMRMLVEQYHADDFSIKETLKSISASALQLPVPAESSLIMIDMDPTQFLVNDGYVESLVDTEAYALGPRALDFIALEYILSRREAKALARGYRSVLALPELTAVRPVYRYFYRLLEIQGRPDIASWLAHPVLF</sequence>